<feature type="compositionally biased region" description="Low complexity" evidence="1">
    <location>
        <begin position="242"/>
        <end position="252"/>
    </location>
</feature>
<organism evidence="3 4">
    <name type="scientific">Mycobacterium numidiamassiliense</name>
    <dbReference type="NCBI Taxonomy" id="1841861"/>
    <lineage>
        <taxon>Bacteria</taxon>
        <taxon>Bacillati</taxon>
        <taxon>Actinomycetota</taxon>
        <taxon>Actinomycetes</taxon>
        <taxon>Mycobacteriales</taxon>
        <taxon>Mycobacteriaceae</taxon>
        <taxon>Mycobacterium</taxon>
    </lineage>
</organism>
<gene>
    <name evidence="3" type="ORF">MNAB215_5729</name>
</gene>
<evidence type="ECO:0000256" key="1">
    <source>
        <dbReference type="SAM" id="MobiDB-lite"/>
    </source>
</evidence>
<dbReference type="AlphaFoldDB" id="A0A2U3PIE4"/>
<evidence type="ECO:0000313" key="3">
    <source>
        <dbReference type="EMBL" id="SPM43503.1"/>
    </source>
</evidence>
<dbReference type="EMBL" id="FUEZ01000004">
    <property type="protein sequence ID" value="SPM43503.1"/>
    <property type="molecule type" value="Genomic_DNA"/>
</dbReference>
<evidence type="ECO:0000259" key="2">
    <source>
        <dbReference type="Pfam" id="PF09851"/>
    </source>
</evidence>
<feature type="region of interest" description="Disordered" evidence="1">
    <location>
        <begin position="202"/>
        <end position="260"/>
    </location>
</feature>
<protein>
    <recommendedName>
        <fullName evidence="2">SHOCT domain-containing protein</fullName>
    </recommendedName>
</protein>
<sequence>MKTHDERFTMIKATVTPEAGHAIADIAQRHGLSQDAVLAMLVALREGGGTMAQFNIPELGGNGQWMRGGMTMVGNMFDNALKARVDALCNELTQLLATTAVFPAPAAGSQAEGLFGSNNWWPGDLGVPSSAGGQNDVRYAFFPSTRRLAIQIGGVTKVFDTGDHQIGGVQQQQGTGYSSVSFTSQLGTFGVSSLHEVGTRQVAHTPAAAPPPSAATGHQSQYQSGPAAHLPPAAAFPPEAPAPHAAPAAKPASGASEDPGNSQAIIAAIESLAGLHERGILSDEEFATKKTELLGRL</sequence>
<proteinExistence type="predicted"/>
<dbReference type="STRING" id="1841861.GCA_900157365_04048"/>
<evidence type="ECO:0000313" key="4">
    <source>
        <dbReference type="Proteomes" id="UP000240424"/>
    </source>
</evidence>
<accession>A0A2U3PIE4</accession>
<dbReference type="Proteomes" id="UP000240424">
    <property type="component" value="Unassembled WGS sequence"/>
</dbReference>
<keyword evidence="4" id="KW-1185">Reference proteome</keyword>
<reference evidence="3 4" key="1">
    <citation type="submission" date="2017-01" db="EMBL/GenBank/DDBJ databases">
        <authorList>
            <consortium name="Urmite Genomes"/>
        </authorList>
    </citation>
    <scope>NUCLEOTIDE SEQUENCE [LARGE SCALE GENOMIC DNA]</scope>
    <source>
        <strain evidence="3 4">AB215</strain>
    </source>
</reference>
<feature type="domain" description="SHOCT" evidence="2">
    <location>
        <begin position="267"/>
        <end position="294"/>
    </location>
</feature>
<name>A0A2U3PIE4_9MYCO</name>
<dbReference type="Pfam" id="PF09851">
    <property type="entry name" value="SHOCT"/>
    <property type="match status" value="1"/>
</dbReference>
<dbReference type="InterPro" id="IPR018649">
    <property type="entry name" value="SHOCT"/>
</dbReference>